<dbReference type="GO" id="GO:0009279">
    <property type="term" value="C:cell outer membrane"/>
    <property type="evidence" value="ECO:0007669"/>
    <property type="project" value="UniProtKB-SubCell"/>
</dbReference>
<reference evidence="10 11" key="2">
    <citation type="submission" date="2019-01" db="EMBL/GenBank/DDBJ databases">
        <title>Hymenobacter humicola sp. nov., isolated from soils in Antarctica.</title>
        <authorList>
            <person name="Sedlacek I."/>
            <person name="Holochova P."/>
            <person name="Kralova S."/>
            <person name="Pantucek R."/>
            <person name="Stankova E."/>
            <person name="Vrbovska V."/>
            <person name="Kristofova L."/>
            <person name="Svec P."/>
            <person name="Busse H.-J."/>
        </authorList>
    </citation>
    <scope>NUCLEOTIDE SEQUENCE [LARGE SCALE GENOMIC DNA]</scope>
    <source>
        <strain evidence="10 11">CCM 8852</strain>
    </source>
</reference>
<keyword evidence="4 7" id="KW-0812">Transmembrane</keyword>
<evidence type="ECO:0000256" key="3">
    <source>
        <dbReference type="ARBA" id="ARBA00022452"/>
    </source>
</evidence>
<dbReference type="Gene3D" id="2.170.130.10">
    <property type="entry name" value="TonB-dependent receptor, plug domain"/>
    <property type="match status" value="1"/>
</dbReference>
<dbReference type="AlphaFoldDB" id="A0A418QVE8"/>
<dbReference type="RefSeq" id="WP_119656261.1">
    <property type="nucleotide sequence ID" value="NZ_JBHUOI010000044.1"/>
</dbReference>
<evidence type="ECO:0000256" key="1">
    <source>
        <dbReference type="ARBA" id="ARBA00004571"/>
    </source>
</evidence>
<dbReference type="InterPro" id="IPR037066">
    <property type="entry name" value="Plug_dom_sf"/>
</dbReference>
<dbReference type="Pfam" id="PF13715">
    <property type="entry name" value="CarbopepD_reg_2"/>
    <property type="match status" value="1"/>
</dbReference>
<feature type="signal peptide" evidence="8">
    <location>
        <begin position="1"/>
        <end position="21"/>
    </location>
</feature>
<dbReference type="InterPro" id="IPR012910">
    <property type="entry name" value="Plug_dom"/>
</dbReference>
<keyword evidence="11" id="KW-1185">Reference proteome</keyword>
<protein>
    <submittedName>
        <fullName evidence="10">SusC/RagA family TonB-linked outer membrane protein</fullName>
    </submittedName>
</protein>
<evidence type="ECO:0000256" key="5">
    <source>
        <dbReference type="ARBA" id="ARBA00023136"/>
    </source>
</evidence>
<dbReference type="SUPFAM" id="SSF49464">
    <property type="entry name" value="Carboxypeptidase regulatory domain-like"/>
    <property type="match status" value="1"/>
</dbReference>
<dbReference type="SUPFAM" id="SSF56935">
    <property type="entry name" value="Porins"/>
    <property type="match status" value="1"/>
</dbReference>
<feature type="chain" id="PRO_5019356410" evidence="8">
    <location>
        <begin position="22"/>
        <end position="1101"/>
    </location>
</feature>
<sequence>MKKDLLIAIPLVALSVTQVIAQTREVSGRITDRATGQGLPGVTVLVKGTTTGVSTNSDGSYTIAVPASATTLAFSSIGFVNVERAIGTDNVINIGLASDSKQLGEVVVSALGVRQARDEQGVAVSQVQGSAVARSGETSAITGLSGKSSGLQVTRTGGDPGAGAYIQIRGQNSVTGSNQPLIIVDGVPISNSTLGSDIGGVVQQSRLNDINPNDIESIQILKGAAASAQWGSRAANGVIYITTKRGGSDSGKLSITYGTTYSADRVSYKHDLQDTYGRGSQGVAALTSNTTGNSWGDKISTRSGAPDVVNSTGSGGFYTAQNGQVYYPITKKNSQETFLDKNFDGVFQTGHFLENNLSLSAGNKDGNIFLSVSDLNQKGIVRNNSDYRRTTGRVNAFRNFNDIVKIAGNMTYSRVESNRIQQGSNTSGLYLGLLRQSPDFDQGGYIGSYTAPNGDVFLNRQRSYRRQIGNSPSPAYNNPLWTINEQSNPNEVDRFLGNVELNVTPRPWLTFTVRPGVDTYTDSRRTIFPINSAENGGGGSATEEIITETQFNADAFVRATHTFNNFLSGNLLVGTNFNQRQARNIGASYLNFILDVRDQSFFANATKANVTAFDLESKQRTSAGYATAGLVIGEQVFLNATGRLENASTFGPQTKSRFFYPSVDVAWQFSKLGALADNKILSFGKLRAAYGQVGLQPGSASSFAIYLTRDVYRNADNTESYGPFLDPAAYSGSFARNFLRGNPLLKPERKSEIEVGTDLRFLQDRISLSATYYQNEITDAILPVPVAASSGYTSEYANAAKLENKGIELDLNAMILKKEDFTWSVGGNWTRNRNKVTDLAGAESVFLNGFTGVSSRAVKGEPLGTLWGGRWDRDDAGKFVLDADGFPQQAATEGVIGNPNPKWRSGINTNLTYKGVRLFALWETSFGGDIWAGTEGVLRNFGTSTYTDVETTLSAADAQRVKTYDGITVAQKYSANADGSYTFRGRLQDFGAGNVALDQTWFTTQGGGFGAVGEQFIQDASWTRLRELTMGYTLQSEAFRNLTRLQNVELTLTGRNLLLFTKEFKGVDPETNLTGASNGRGLEYFNNPGTRSFLVGLRITY</sequence>
<reference evidence="10 11" key="1">
    <citation type="submission" date="2018-09" db="EMBL/GenBank/DDBJ databases">
        <authorList>
            <person name="Zeman M."/>
            <person name="Pardy F."/>
        </authorList>
    </citation>
    <scope>NUCLEOTIDE SEQUENCE [LARGE SCALE GENOMIC DNA]</scope>
    <source>
        <strain evidence="10 11">CCM 8852</strain>
    </source>
</reference>
<feature type="domain" description="TonB-dependent receptor plug" evidence="9">
    <location>
        <begin position="119"/>
        <end position="238"/>
    </location>
</feature>
<dbReference type="PROSITE" id="PS52016">
    <property type="entry name" value="TONB_DEPENDENT_REC_3"/>
    <property type="match status" value="1"/>
</dbReference>
<keyword evidence="8" id="KW-0732">Signal</keyword>
<keyword evidence="6 7" id="KW-0998">Cell outer membrane</keyword>
<dbReference type="EMBL" id="QYCN01000018">
    <property type="protein sequence ID" value="RIY09114.1"/>
    <property type="molecule type" value="Genomic_DNA"/>
</dbReference>
<dbReference type="InterPro" id="IPR008969">
    <property type="entry name" value="CarboxyPept-like_regulatory"/>
</dbReference>
<comment type="subcellular location">
    <subcellularLocation>
        <location evidence="1 7">Cell outer membrane</location>
        <topology evidence="1 7">Multi-pass membrane protein</topology>
    </subcellularLocation>
</comment>
<accession>A0A418QVE8</accession>
<dbReference type="Gene3D" id="2.60.40.1120">
    <property type="entry name" value="Carboxypeptidase-like, regulatory domain"/>
    <property type="match status" value="1"/>
</dbReference>
<dbReference type="Proteomes" id="UP000284250">
    <property type="component" value="Unassembled WGS sequence"/>
</dbReference>
<evidence type="ECO:0000313" key="11">
    <source>
        <dbReference type="Proteomes" id="UP000284250"/>
    </source>
</evidence>
<evidence type="ECO:0000313" key="10">
    <source>
        <dbReference type="EMBL" id="RIY09114.1"/>
    </source>
</evidence>
<keyword evidence="2 7" id="KW-0813">Transport</keyword>
<proteinExistence type="inferred from homology"/>
<evidence type="ECO:0000259" key="9">
    <source>
        <dbReference type="Pfam" id="PF07715"/>
    </source>
</evidence>
<dbReference type="OrthoDB" id="9768177at2"/>
<gene>
    <name evidence="10" type="ORF">D0T11_13150</name>
</gene>
<dbReference type="InterPro" id="IPR036942">
    <property type="entry name" value="Beta-barrel_TonB_sf"/>
</dbReference>
<keyword evidence="3 7" id="KW-1134">Transmembrane beta strand</keyword>
<dbReference type="InterPro" id="IPR039426">
    <property type="entry name" value="TonB-dep_rcpt-like"/>
</dbReference>
<evidence type="ECO:0000256" key="2">
    <source>
        <dbReference type="ARBA" id="ARBA00022448"/>
    </source>
</evidence>
<dbReference type="NCBIfam" id="TIGR04056">
    <property type="entry name" value="OMP_RagA_SusC"/>
    <property type="match status" value="1"/>
</dbReference>
<dbReference type="NCBIfam" id="TIGR04057">
    <property type="entry name" value="SusC_RagA_signa"/>
    <property type="match status" value="1"/>
</dbReference>
<dbReference type="InterPro" id="IPR023996">
    <property type="entry name" value="TonB-dep_OMP_SusC/RagA"/>
</dbReference>
<organism evidence="10 11">
    <name type="scientific">Hymenobacter rubripertinctus</name>
    <dbReference type="NCBI Taxonomy" id="2029981"/>
    <lineage>
        <taxon>Bacteria</taxon>
        <taxon>Pseudomonadati</taxon>
        <taxon>Bacteroidota</taxon>
        <taxon>Cytophagia</taxon>
        <taxon>Cytophagales</taxon>
        <taxon>Hymenobacteraceae</taxon>
        <taxon>Hymenobacter</taxon>
    </lineage>
</organism>
<evidence type="ECO:0000256" key="7">
    <source>
        <dbReference type="PROSITE-ProRule" id="PRU01360"/>
    </source>
</evidence>
<evidence type="ECO:0000256" key="8">
    <source>
        <dbReference type="SAM" id="SignalP"/>
    </source>
</evidence>
<dbReference type="InterPro" id="IPR023997">
    <property type="entry name" value="TonB-dep_OMP_SusC/RagA_CS"/>
</dbReference>
<evidence type="ECO:0000256" key="4">
    <source>
        <dbReference type="ARBA" id="ARBA00022692"/>
    </source>
</evidence>
<comment type="similarity">
    <text evidence="7">Belongs to the TonB-dependent receptor family.</text>
</comment>
<comment type="caution">
    <text evidence="10">The sequence shown here is derived from an EMBL/GenBank/DDBJ whole genome shotgun (WGS) entry which is preliminary data.</text>
</comment>
<evidence type="ECO:0000256" key="6">
    <source>
        <dbReference type="ARBA" id="ARBA00023237"/>
    </source>
</evidence>
<dbReference type="Pfam" id="PF07715">
    <property type="entry name" value="Plug"/>
    <property type="match status" value="1"/>
</dbReference>
<dbReference type="Gene3D" id="2.40.170.20">
    <property type="entry name" value="TonB-dependent receptor, beta-barrel domain"/>
    <property type="match status" value="1"/>
</dbReference>
<name>A0A418QVE8_9BACT</name>
<keyword evidence="5 7" id="KW-0472">Membrane</keyword>